<evidence type="ECO:0000256" key="4">
    <source>
        <dbReference type="ARBA" id="ARBA00023136"/>
    </source>
</evidence>
<name>A0A6P8WLY9_DROAB</name>
<dbReference type="PANTHER" id="PTHR10283:SF82">
    <property type="entry name" value="SOLUTE CARRIER FAMILY 13 MEMBER 2"/>
    <property type="match status" value="1"/>
</dbReference>
<dbReference type="OrthoDB" id="7860769at2759"/>
<dbReference type="GO" id="GO:0015141">
    <property type="term" value="F:succinate transmembrane transporter activity"/>
    <property type="evidence" value="ECO:0007669"/>
    <property type="project" value="TreeGrafter"/>
</dbReference>
<evidence type="ECO:0000256" key="5">
    <source>
        <dbReference type="SAM" id="Phobius"/>
    </source>
</evidence>
<gene>
    <name evidence="7" type="primary">LOC117565354</name>
</gene>
<dbReference type="GO" id="GO:0005886">
    <property type="term" value="C:plasma membrane"/>
    <property type="evidence" value="ECO:0007669"/>
    <property type="project" value="TreeGrafter"/>
</dbReference>
<evidence type="ECO:0000256" key="3">
    <source>
        <dbReference type="ARBA" id="ARBA00022989"/>
    </source>
</evidence>
<evidence type="ECO:0000313" key="7">
    <source>
        <dbReference type="RefSeq" id="XP_034100303.1"/>
    </source>
</evidence>
<keyword evidence="3 5" id="KW-1133">Transmembrane helix</keyword>
<proteinExistence type="predicted"/>
<sequence>MAEEDYKPGQLPYPEQDERKKFCLFHYKGVLLVLIPLLFSPILLGPEVHAYRMIYLTVCVYLYYIFNVMAQGAIAFIFIVFIPICGISTSKSLCTAHYSDLIFETYGAVFIGLAMESSKLNERLATIAISFVGGNIRFLQFLLFVIVAELSFLFNASFVSAVFMKIAMAIVAEYNTAGILTANSEEETYERQAKPYPTWPVVGIYLTVCYASTIGAMLSPFQNPNGIILTVFNLFMKAGVGGIIIAILLAHILGYIVAILWIQIVFLGLFGGPVKEQVEAAAAGKDTMTKAMNDKKTAMGPWNIHAKLVAILLWVTMIALVLRSPQFTNGWDDEIHLARCGASVALIAACILFFAIPANYFFCRYYVCREPEKPGTSPSLVGWKLVNSNTPWAHIFMLAAGHGFVVGLRDSKLLLLLQQMLVRKQLDLGYCLFLGSSLGTLFTFLAPGTALARMTLMPMFKAGIQLRKGTGSVGIPYALSLHNQFLLPCSNASNTIVAGWGNLRPFQFIIGGIVPCIFVFASICIGIRAFGEFAFDGYLKVEDDDFKYTYKP</sequence>
<dbReference type="GeneID" id="117565354"/>
<feature type="transmembrane region" description="Helical" evidence="5">
    <location>
        <begin position="201"/>
        <end position="221"/>
    </location>
</feature>
<accession>A0A6P8WLY9</accession>
<feature type="transmembrane region" description="Helical" evidence="5">
    <location>
        <begin position="25"/>
        <end position="44"/>
    </location>
</feature>
<protein>
    <submittedName>
        <fullName evidence="7">Protein I'm not dead yet</fullName>
    </submittedName>
</protein>
<comment type="subcellular location">
    <subcellularLocation>
        <location evidence="1">Membrane</location>
        <topology evidence="1">Multi-pass membrane protein</topology>
    </subcellularLocation>
</comment>
<evidence type="ECO:0000313" key="6">
    <source>
        <dbReference type="Proteomes" id="UP000515160"/>
    </source>
</evidence>
<keyword evidence="2 5" id="KW-0812">Transmembrane</keyword>
<keyword evidence="6" id="KW-1185">Reference proteome</keyword>
<feature type="transmembrane region" description="Helical" evidence="5">
    <location>
        <begin position="152"/>
        <end position="172"/>
    </location>
</feature>
<evidence type="ECO:0000256" key="2">
    <source>
        <dbReference type="ARBA" id="ARBA00022692"/>
    </source>
</evidence>
<feature type="transmembrane region" description="Helical" evidence="5">
    <location>
        <begin position="343"/>
        <end position="362"/>
    </location>
</feature>
<feature type="transmembrane region" description="Helical" evidence="5">
    <location>
        <begin position="508"/>
        <end position="530"/>
    </location>
</feature>
<reference evidence="7" key="1">
    <citation type="submission" date="2025-08" db="UniProtKB">
        <authorList>
            <consortium name="RefSeq"/>
        </authorList>
    </citation>
    <scope>IDENTIFICATION</scope>
    <source>
        <strain evidence="7">15112-1751.03</strain>
        <tissue evidence="7">Whole Adult</tissue>
    </source>
</reference>
<dbReference type="GO" id="GO:0015137">
    <property type="term" value="F:citrate transmembrane transporter activity"/>
    <property type="evidence" value="ECO:0007669"/>
    <property type="project" value="TreeGrafter"/>
</dbReference>
<feature type="transmembrane region" description="Helical" evidence="5">
    <location>
        <begin position="252"/>
        <end position="270"/>
    </location>
</feature>
<feature type="transmembrane region" description="Helical" evidence="5">
    <location>
        <begin position="428"/>
        <end position="450"/>
    </location>
</feature>
<dbReference type="PANTHER" id="PTHR10283">
    <property type="entry name" value="SOLUTE CARRIER FAMILY 13 MEMBER"/>
    <property type="match status" value="1"/>
</dbReference>
<evidence type="ECO:0000256" key="1">
    <source>
        <dbReference type="ARBA" id="ARBA00004141"/>
    </source>
</evidence>
<feature type="transmembrane region" description="Helical" evidence="5">
    <location>
        <begin position="304"/>
        <end position="322"/>
    </location>
</feature>
<dbReference type="AlphaFoldDB" id="A0A6P8WLY9"/>
<keyword evidence="4 5" id="KW-0472">Membrane</keyword>
<feature type="transmembrane region" description="Helical" evidence="5">
    <location>
        <begin position="227"/>
        <end position="247"/>
    </location>
</feature>
<dbReference type="RefSeq" id="XP_034100303.1">
    <property type="nucleotide sequence ID" value="XM_034244412.2"/>
</dbReference>
<organism evidence="6 7">
    <name type="scientific">Drosophila albomicans</name>
    <name type="common">Fruit fly</name>
    <dbReference type="NCBI Taxonomy" id="7291"/>
    <lineage>
        <taxon>Eukaryota</taxon>
        <taxon>Metazoa</taxon>
        <taxon>Ecdysozoa</taxon>
        <taxon>Arthropoda</taxon>
        <taxon>Hexapoda</taxon>
        <taxon>Insecta</taxon>
        <taxon>Pterygota</taxon>
        <taxon>Neoptera</taxon>
        <taxon>Endopterygota</taxon>
        <taxon>Diptera</taxon>
        <taxon>Brachycera</taxon>
        <taxon>Muscomorpha</taxon>
        <taxon>Ephydroidea</taxon>
        <taxon>Drosophilidae</taxon>
        <taxon>Drosophila</taxon>
    </lineage>
</organism>
<dbReference type="Proteomes" id="UP000515160">
    <property type="component" value="Chromosome 2L"/>
</dbReference>